<evidence type="ECO:0000313" key="2">
    <source>
        <dbReference type="EMBL" id="MQL80182.1"/>
    </source>
</evidence>
<evidence type="ECO:0000256" key="1">
    <source>
        <dbReference type="SAM" id="MobiDB-lite"/>
    </source>
</evidence>
<feature type="region of interest" description="Disordered" evidence="1">
    <location>
        <begin position="301"/>
        <end position="355"/>
    </location>
</feature>
<proteinExistence type="predicted"/>
<comment type="caution">
    <text evidence="2">The sequence shown here is derived from an EMBL/GenBank/DDBJ whole genome shotgun (WGS) entry which is preliminary data.</text>
</comment>
<name>A0A843U4G0_COLES</name>
<dbReference type="SMR" id="A0A843U4G0"/>
<organism evidence="2 3">
    <name type="scientific">Colocasia esculenta</name>
    <name type="common">Wild taro</name>
    <name type="synonym">Arum esculentum</name>
    <dbReference type="NCBI Taxonomy" id="4460"/>
    <lineage>
        <taxon>Eukaryota</taxon>
        <taxon>Viridiplantae</taxon>
        <taxon>Streptophyta</taxon>
        <taxon>Embryophyta</taxon>
        <taxon>Tracheophyta</taxon>
        <taxon>Spermatophyta</taxon>
        <taxon>Magnoliopsida</taxon>
        <taxon>Liliopsida</taxon>
        <taxon>Araceae</taxon>
        <taxon>Aroideae</taxon>
        <taxon>Colocasieae</taxon>
        <taxon>Colocasia</taxon>
    </lineage>
</organism>
<protein>
    <submittedName>
        <fullName evidence="2">Uncharacterized protein</fullName>
    </submittedName>
</protein>
<gene>
    <name evidence="2" type="ORF">Taro_012631</name>
</gene>
<keyword evidence="3" id="KW-1185">Reference proteome</keyword>
<dbReference type="EMBL" id="NMUH01000494">
    <property type="protein sequence ID" value="MQL80182.1"/>
    <property type="molecule type" value="Genomic_DNA"/>
</dbReference>
<accession>A0A843U4G0</accession>
<dbReference type="PANTHER" id="PTHR34285">
    <property type="entry name" value="OS08G0510800 PROTEIN"/>
    <property type="match status" value="1"/>
</dbReference>
<dbReference type="OrthoDB" id="1926966at2759"/>
<feature type="compositionally biased region" description="Basic and acidic residues" evidence="1">
    <location>
        <begin position="308"/>
        <end position="324"/>
    </location>
</feature>
<reference evidence="2" key="1">
    <citation type="submission" date="2017-07" db="EMBL/GenBank/DDBJ databases">
        <title>Taro Niue Genome Assembly and Annotation.</title>
        <authorList>
            <person name="Atibalentja N."/>
            <person name="Keating K."/>
            <person name="Fields C.J."/>
        </authorList>
    </citation>
    <scope>NUCLEOTIDE SEQUENCE</scope>
    <source>
        <strain evidence="2">Niue_2</strain>
        <tissue evidence="2">Leaf</tissue>
    </source>
</reference>
<dbReference type="AlphaFoldDB" id="A0A843U4G0"/>
<evidence type="ECO:0000313" key="3">
    <source>
        <dbReference type="Proteomes" id="UP000652761"/>
    </source>
</evidence>
<dbReference type="PANTHER" id="PTHR34285:SF3">
    <property type="entry name" value="OS08G0510800 PROTEIN"/>
    <property type="match status" value="1"/>
</dbReference>
<sequence>MKASLKLRDEQKPLLKAKIPVCILGLPFLSGMSAGDTRELRLDLATAFESGPSVRVSYRPNDPWNPFTLSVKTGSGTYGSPGGSAAMTMSAEFSLVGRGVPRFTIQIKPRFGDFCIRKSTSSTVASPTPFTLVETVVVDHGANGEGSVAGVGFRAENGIFAGKKPNGISTVVPAAAPGGVGGLLSGSEITARSSMPLGNRAAVRFRWGVRIPPELRSGFLEQCGCTDPIGGLSLPKLPLLVMSKVSLEHVAGEAGPREKKLPDAAEACLAVQRQLAALQTEHGMLRKAVEELRAGLVTPCADTAGKGSRSEARAPKAWEGDRNQAKASAFEKNGGRSVGRKTSEAGGTAAKDDVSEELRKALMGAGGGS</sequence>
<dbReference type="Proteomes" id="UP000652761">
    <property type="component" value="Unassembled WGS sequence"/>
</dbReference>